<evidence type="ECO:0000256" key="8">
    <source>
        <dbReference type="SAM" id="MobiDB-lite"/>
    </source>
</evidence>
<proteinExistence type="inferred from homology"/>
<feature type="compositionally biased region" description="Basic and acidic residues" evidence="8">
    <location>
        <begin position="525"/>
        <end position="537"/>
    </location>
</feature>
<dbReference type="PROSITE" id="PS00673">
    <property type="entry name" value="V8_SER"/>
    <property type="match status" value="1"/>
</dbReference>
<gene>
    <name evidence="9" type="primary">mpr</name>
    <name evidence="9" type="ORF">BM221_000257</name>
</gene>
<dbReference type="GO" id="GO:0008237">
    <property type="term" value="F:metallopeptidase activity"/>
    <property type="evidence" value="ECO:0007669"/>
    <property type="project" value="UniProtKB-KW"/>
</dbReference>
<dbReference type="OMA" id="GHCAFDH"/>
<name>A0A2N6P011_BEABA</name>
<dbReference type="PANTHER" id="PTHR15462">
    <property type="entry name" value="SERINE PROTEASE"/>
    <property type="match status" value="1"/>
</dbReference>
<dbReference type="InterPro" id="IPR000126">
    <property type="entry name" value="V8_ser_AS"/>
</dbReference>
<evidence type="ECO:0000256" key="3">
    <source>
        <dbReference type="ARBA" id="ARBA00022670"/>
    </source>
</evidence>
<evidence type="ECO:0000256" key="7">
    <source>
        <dbReference type="RuleBase" id="RU004296"/>
    </source>
</evidence>
<dbReference type="SUPFAM" id="SSF50494">
    <property type="entry name" value="Trypsin-like serine proteases"/>
    <property type="match status" value="1"/>
</dbReference>
<dbReference type="Pfam" id="PF13365">
    <property type="entry name" value="Trypsin_2"/>
    <property type="match status" value="1"/>
</dbReference>
<keyword evidence="6 7" id="KW-0720">Serine protease</keyword>
<feature type="region of interest" description="Disordered" evidence="8">
    <location>
        <begin position="517"/>
        <end position="544"/>
    </location>
</feature>
<dbReference type="PANTHER" id="PTHR15462:SF8">
    <property type="entry name" value="SERINE PROTEASE"/>
    <property type="match status" value="1"/>
</dbReference>
<dbReference type="GO" id="GO:0006508">
    <property type="term" value="P:proteolysis"/>
    <property type="evidence" value="ECO:0007669"/>
    <property type="project" value="UniProtKB-KW"/>
</dbReference>
<protein>
    <recommendedName>
        <fullName evidence="7">Serine protease</fullName>
        <ecNumber evidence="7">3.4.21.-</ecNumber>
    </recommendedName>
</protein>
<dbReference type="PRINTS" id="PR00839">
    <property type="entry name" value="V8PROTEASE"/>
</dbReference>
<dbReference type="Proteomes" id="UP000235728">
    <property type="component" value="Unassembled WGS sequence"/>
</dbReference>
<dbReference type="EC" id="3.4.21.-" evidence="7"/>
<comment type="similarity">
    <text evidence="2 7">Belongs to the peptidase S1B family.</text>
</comment>
<evidence type="ECO:0000256" key="1">
    <source>
        <dbReference type="ARBA" id="ARBA00007664"/>
    </source>
</evidence>
<comment type="caution">
    <text evidence="9">The sequence shown here is derived from an EMBL/GenBank/DDBJ whole genome shotgun (WGS) entry which is preliminary data.</text>
</comment>
<dbReference type="AlphaFoldDB" id="A0A2N6P011"/>
<feature type="compositionally biased region" description="Basic and acidic residues" evidence="8">
    <location>
        <begin position="10"/>
        <end position="21"/>
    </location>
</feature>
<dbReference type="InterPro" id="IPR018114">
    <property type="entry name" value="TRYPSIN_HIS"/>
</dbReference>
<dbReference type="InterPro" id="IPR008256">
    <property type="entry name" value="Peptidase_S1B"/>
</dbReference>
<dbReference type="InterPro" id="IPR043504">
    <property type="entry name" value="Peptidase_S1_PA_chymotrypsin"/>
</dbReference>
<evidence type="ECO:0000313" key="10">
    <source>
        <dbReference type="Proteomes" id="UP000235728"/>
    </source>
</evidence>
<accession>A0A2N6P011</accession>
<keyword evidence="5 7" id="KW-0378">Hydrolase</keyword>
<dbReference type="InterPro" id="IPR009003">
    <property type="entry name" value="Peptidase_S1_PA"/>
</dbReference>
<dbReference type="GO" id="GO:0004252">
    <property type="term" value="F:serine-type endopeptidase activity"/>
    <property type="evidence" value="ECO:0007669"/>
    <property type="project" value="InterPro"/>
</dbReference>
<reference evidence="9 10" key="1">
    <citation type="journal article" date="2016" name="Appl. Microbiol. Biotechnol.">
        <title>Characterization of T-DNA insertion mutants with decreased virulence in the entomopathogenic fungus Beauveria bassiana JEF-007.</title>
        <authorList>
            <person name="Kim S."/>
            <person name="Lee S.J."/>
            <person name="Nai Y.S."/>
            <person name="Yu J.S."/>
            <person name="Lee M.R."/>
            <person name="Yang Y.T."/>
            <person name="Kim J.S."/>
        </authorList>
    </citation>
    <scope>NUCLEOTIDE SEQUENCE [LARGE SCALE GENOMIC DNA]</scope>
    <source>
        <strain evidence="9 10">JEF-007</strain>
    </source>
</reference>
<dbReference type="Gene3D" id="2.40.10.10">
    <property type="entry name" value="Trypsin-like serine proteases"/>
    <property type="match status" value="2"/>
</dbReference>
<evidence type="ECO:0000256" key="2">
    <source>
        <dbReference type="ARBA" id="ARBA00008764"/>
    </source>
</evidence>
<keyword evidence="4" id="KW-0732">Signal</keyword>
<keyword evidence="9" id="KW-0482">Metalloprotease</keyword>
<dbReference type="EMBL" id="MRVG01000001">
    <property type="protein sequence ID" value="PMB72840.1"/>
    <property type="molecule type" value="Genomic_DNA"/>
</dbReference>
<feature type="region of interest" description="Disordered" evidence="8">
    <location>
        <begin position="1"/>
        <end position="39"/>
    </location>
</feature>
<evidence type="ECO:0000256" key="5">
    <source>
        <dbReference type="ARBA" id="ARBA00022801"/>
    </source>
</evidence>
<evidence type="ECO:0000256" key="6">
    <source>
        <dbReference type="ARBA" id="ARBA00022825"/>
    </source>
</evidence>
<dbReference type="PROSITE" id="PS00134">
    <property type="entry name" value="TRYPSIN_HIS"/>
    <property type="match status" value="1"/>
</dbReference>
<keyword evidence="3 7" id="KW-0645">Protease</keyword>
<evidence type="ECO:0000256" key="4">
    <source>
        <dbReference type="ARBA" id="ARBA00022729"/>
    </source>
</evidence>
<comment type="similarity">
    <text evidence="1">Belongs to the peptidase S1 family.</text>
</comment>
<organism evidence="9 10">
    <name type="scientific">Beauveria bassiana</name>
    <name type="common">White muscardine disease fungus</name>
    <name type="synonym">Tritirachium shiotae</name>
    <dbReference type="NCBI Taxonomy" id="176275"/>
    <lineage>
        <taxon>Eukaryota</taxon>
        <taxon>Fungi</taxon>
        <taxon>Dikarya</taxon>
        <taxon>Ascomycota</taxon>
        <taxon>Pezizomycotina</taxon>
        <taxon>Sordariomycetes</taxon>
        <taxon>Hypocreomycetidae</taxon>
        <taxon>Hypocreales</taxon>
        <taxon>Cordycipitaceae</taxon>
        <taxon>Beauveria</taxon>
    </lineage>
</organism>
<evidence type="ECO:0000313" key="9">
    <source>
        <dbReference type="EMBL" id="PMB72840.1"/>
    </source>
</evidence>
<sequence>MSTITNKPGVFKDTDKSDMLKGKHPGRVKQVAAQPDDSGNVEQVSTKITRVYFWYLNNAKDDVPRYTQSISRARDPVSTEAVVNAFDGRLKVPDEHFNHRSGKYRGKSPSLDPTLSVLSLFILYEQQQLLLKDNEAAWPIATGWLVAKDLVVTAGHCAFDHSHGLGRAVKVRAYIGYQDYQNLGNAEGRWGTAIATNPEWCEQLGAEPRDISFIKLESPFLEVDNCFNWTQTPFAQNSADLGVVGYPGDIMDDGERGASMYEMFARTDYRLEDADDHMLQYKIDTYGGNSGSPVFNNRRSLVAIGVHVLGGQSYNSASVFDGRWGNRFSALQLVANDLSTQDNVPSTASQPDKDHRNWLYLIKKETTETKADLADQVLSNSKRQAAKVVAPVSTHMMNATLSELSFGSEVGPEISILAAAAIATAGRLAADCRTGSQAESLAMTRPYDGIISRAVLAEAALQVYYASDGDTQKEAELFMAPVVAGLAPFVLKVAPRLLKGMLEPSLRVLVSRIGGMTTPSTTEAGDNRRSRGQKAEQETGFGRTLEGKEQEFFDELVKAVGADTEVNLNSFLPTLTTIGDFIGSAFKKAGPVLADVAKIGLPLLLGTETGGLNAPPAASPPTYLDPLVHRAMMAEACLQACIERRTELELTESFFKKLLTTVRKVGPKLVNVAPYAGKLVGPIVADILREVKEKKEADEKKQEFLDFSWG</sequence>
<dbReference type="InterPro" id="IPR050966">
    <property type="entry name" value="Glutamyl_endopeptidase"/>
</dbReference>